<keyword evidence="2" id="KW-1185">Reference proteome</keyword>
<evidence type="ECO:0000313" key="2">
    <source>
        <dbReference type="Proteomes" id="UP000267821"/>
    </source>
</evidence>
<dbReference type="AlphaFoldDB" id="A0A3N4L5L0"/>
<dbReference type="InParanoid" id="A0A3N4L5L0"/>
<evidence type="ECO:0000313" key="1">
    <source>
        <dbReference type="EMBL" id="RPB18194.1"/>
    </source>
</evidence>
<name>A0A3N4L5L0_9PEZI</name>
<organism evidence="1 2">
    <name type="scientific">Terfezia boudieri ATCC MYA-4762</name>
    <dbReference type="NCBI Taxonomy" id="1051890"/>
    <lineage>
        <taxon>Eukaryota</taxon>
        <taxon>Fungi</taxon>
        <taxon>Dikarya</taxon>
        <taxon>Ascomycota</taxon>
        <taxon>Pezizomycotina</taxon>
        <taxon>Pezizomycetes</taxon>
        <taxon>Pezizales</taxon>
        <taxon>Pezizaceae</taxon>
        <taxon>Terfezia</taxon>
    </lineage>
</organism>
<reference evidence="1 2" key="1">
    <citation type="journal article" date="2018" name="Nat. Ecol. Evol.">
        <title>Pezizomycetes genomes reveal the molecular basis of ectomycorrhizal truffle lifestyle.</title>
        <authorList>
            <person name="Murat C."/>
            <person name="Payen T."/>
            <person name="Noel B."/>
            <person name="Kuo A."/>
            <person name="Morin E."/>
            <person name="Chen J."/>
            <person name="Kohler A."/>
            <person name="Krizsan K."/>
            <person name="Balestrini R."/>
            <person name="Da Silva C."/>
            <person name="Montanini B."/>
            <person name="Hainaut M."/>
            <person name="Levati E."/>
            <person name="Barry K.W."/>
            <person name="Belfiori B."/>
            <person name="Cichocki N."/>
            <person name="Clum A."/>
            <person name="Dockter R.B."/>
            <person name="Fauchery L."/>
            <person name="Guy J."/>
            <person name="Iotti M."/>
            <person name="Le Tacon F."/>
            <person name="Lindquist E.A."/>
            <person name="Lipzen A."/>
            <person name="Malagnac F."/>
            <person name="Mello A."/>
            <person name="Molinier V."/>
            <person name="Miyauchi S."/>
            <person name="Poulain J."/>
            <person name="Riccioni C."/>
            <person name="Rubini A."/>
            <person name="Sitrit Y."/>
            <person name="Splivallo R."/>
            <person name="Traeger S."/>
            <person name="Wang M."/>
            <person name="Zifcakova L."/>
            <person name="Wipf D."/>
            <person name="Zambonelli A."/>
            <person name="Paolocci F."/>
            <person name="Nowrousian M."/>
            <person name="Ottonello S."/>
            <person name="Baldrian P."/>
            <person name="Spatafora J.W."/>
            <person name="Henrissat B."/>
            <person name="Nagy L.G."/>
            <person name="Aury J.M."/>
            <person name="Wincker P."/>
            <person name="Grigoriev I.V."/>
            <person name="Bonfante P."/>
            <person name="Martin F.M."/>
        </authorList>
    </citation>
    <scope>NUCLEOTIDE SEQUENCE [LARGE SCALE GENOMIC DNA]</scope>
    <source>
        <strain evidence="1 2">ATCC MYA-4762</strain>
    </source>
</reference>
<dbReference type="OrthoDB" id="2364732at2759"/>
<accession>A0A3N4L5L0</accession>
<gene>
    <name evidence="1" type="ORF">L211DRAFT_141502</name>
</gene>
<proteinExistence type="predicted"/>
<sequence length="515" mass="58963">MGYWLLIDEGQLTYFDEAFWNDYLKTIDHNFPGYVVLFSSYGSPGDNPLTTLYPPPPFSHMTPIHVSEEQRISLQPRPWAGDTARNNLHHGTAGDEGLGLLLTHDEYKDVVKGWNIGRNHTPPVIFGQNLLEGIYSFTQGHVGVVTLIFQALANHWSIRRKINLREPVMLEDLQETLFKTLAFHEMLLSGLAPAARTFPTVTSRDERIPSLQNPWIAEVFWFLIRHKRIREWVDVGDAKDQVKAKALEVCFRAGWVHADLDTLHNADSDMRKVYILPSRCHEWYISCALVPLRRSDFAQYNLKSMYPTSFSFLAAVIKRFKPSQLRPLMPGKILGTGTDSLLGPGSKRRPPEALYRDEWYRSALHLLPKNSIRIMPEFLPDDREDCSRGWVDFHVPFCMVKGEGEAGAVDDGAWWRVGYTYEFLVEGRELDDHIGRFLPGGRYASWLPKDAEWLVIDFRTSEPRTWRAEYDGRLIYVILEAVVGSEQGDGSPAMRVRIVSAIGKELQCWVLMEAI</sequence>
<dbReference type="Proteomes" id="UP000267821">
    <property type="component" value="Unassembled WGS sequence"/>
</dbReference>
<dbReference type="EMBL" id="ML121663">
    <property type="protein sequence ID" value="RPB18194.1"/>
    <property type="molecule type" value="Genomic_DNA"/>
</dbReference>
<protein>
    <submittedName>
        <fullName evidence="1">Uncharacterized protein</fullName>
    </submittedName>
</protein>